<gene>
    <name evidence="2" type="ORF">AFUS01_LOCUS32047</name>
</gene>
<dbReference type="Pfam" id="PF01663">
    <property type="entry name" value="Phosphodiest"/>
    <property type="match status" value="1"/>
</dbReference>
<proteinExistence type="predicted"/>
<dbReference type="GO" id="GO:0016787">
    <property type="term" value="F:hydrolase activity"/>
    <property type="evidence" value="ECO:0007669"/>
    <property type="project" value="UniProtKB-ARBA"/>
</dbReference>
<keyword evidence="3" id="KW-1185">Reference proteome</keyword>
<accession>A0A8J2KPQ3</accession>
<evidence type="ECO:0000313" key="3">
    <source>
        <dbReference type="Proteomes" id="UP000708208"/>
    </source>
</evidence>
<dbReference type="OrthoDB" id="415411at2759"/>
<dbReference type="CDD" id="cd16018">
    <property type="entry name" value="Enpp"/>
    <property type="match status" value="1"/>
</dbReference>
<evidence type="ECO:0000313" key="2">
    <source>
        <dbReference type="EMBL" id="CAG7821731.1"/>
    </source>
</evidence>
<reference evidence="2" key="1">
    <citation type="submission" date="2021-06" db="EMBL/GenBank/DDBJ databases">
        <authorList>
            <person name="Hodson N. C."/>
            <person name="Mongue J. A."/>
            <person name="Jaron S. K."/>
        </authorList>
    </citation>
    <scope>NUCLEOTIDE SEQUENCE</scope>
</reference>
<protein>
    <recommendedName>
        <fullName evidence="4">Ectonucleotide pyrophosphatase/phosphodiesterase family member 6</fullName>
    </recommendedName>
</protein>
<dbReference type="Proteomes" id="UP000708208">
    <property type="component" value="Unassembled WGS sequence"/>
</dbReference>
<evidence type="ECO:0000256" key="1">
    <source>
        <dbReference type="SAM" id="MobiDB-lite"/>
    </source>
</evidence>
<comment type="caution">
    <text evidence="2">The sequence shown here is derived from an EMBL/GenBank/DDBJ whole genome shotgun (WGS) entry which is preliminary data.</text>
</comment>
<dbReference type="InterPro" id="IPR002591">
    <property type="entry name" value="Phosphodiest/P_Trfase"/>
</dbReference>
<feature type="region of interest" description="Disordered" evidence="1">
    <location>
        <begin position="1"/>
        <end position="31"/>
    </location>
</feature>
<evidence type="ECO:0008006" key="4">
    <source>
        <dbReference type="Google" id="ProtNLM"/>
    </source>
</evidence>
<dbReference type="PANTHER" id="PTHR10151">
    <property type="entry name" value="ECTONUCLEOTIDE PYROPHOSPHATASE/PHOSPHODIESTERASE"/>
    <property type="match status" value="1"/>
</dbReference>
<sequence length="432" mass="49532">MLNCQGQGNRKKQRRRRKHRKAKSIKRSDSSSGNPLMIFMLDGMRWDYVSRLQNRMPGFSRFLSEGVQTEYVETIFPVVSYAAWTTLSTGVYPETHGIMGNYMVDLEEDPTGNDIFRLGDRSTTTKAKWWQNSEPIWITATRQKKRTFLRYWSRCDVPFNSLTPEECSGYSSAGGVQSINKTLSVGLEKLRDGFDLVMLYGEEIDNLGHKYGPDSYEMQTALLELDAVFMEFLEGLDKYPRLRKKLNIIIVSDHGMTDVRPSRGVTYLRLDDYIDKRDILRIVEDGSFMNIQPIKSSVNYVYEQLKQIPGVDVYKKADIPENLHYKNNRIVLDILLVSRVGYIVVGLQSAKQIPRPHPQQSYRIGVHGYTPALSDIRAIFYARGPAFKKNEVFPPINMVDIYQLYTHCLGIAPQPNNGTWTNVVGMLAPPTR</sequence>
<organism evidence="2 3">
    <name type="scientific">Allacma fusca</name>
    <dbReference type="NCBI Taxonomy" id="39272"/>
    <lineage>
        <taxon>Eukaryota</taxon>
        <taxon>Metazoa</taxon>
        <taxon>Ecdysozoa</taxon>
        <taxon>Arthropoda</taxon>
        <taxon>Hexapoda</taxon>
        <taxon>Collembola</taxon>
        <taxon>Symphypleona</taxon>
        <taxon>Sminthuridae</taxon>
        <taxon>Allacma</taxon>
    </lineage>
</organism>
<dbReference type="AlphaFoldDB" id="A0A8J2KPQ3"/>
<name>A0A8J2KPQ3_9HEXA</name>
<dbReference type="PANTHER" id="PTHR10151:SF120">
    <property type="entry name" value="BIS(5'-ADENOSYL)-TRIPHOSPHATASE"/>
    <property type="match status" value="1"/>
</dbReference>
<dbReference type="EMBL" id="CAJVCH010519248">
    <property type="protein sequence ID" value="CAG7821731.1"/>
    <property type="molecule type" value="Genomic_DNA"/>
</dbReference>
<feature type="compositionally biased region" description="Basic residues" evidence="1">
    <location>
        <begin position="9"/>
        <end position="25"/>
    </location>
</feature>